<dbReference type="EMBL" id="LR797213">
    <property type="protein sequence ID" value="CAB4194625.1"/>
    <property type="molecule type" value="Genomic_DNA"/>
</dbReference>
<evidence type="ECO:0000313" key="2">
    <source>
        <dbReference type="EMBL" id="CAB4194625.1"/>
    </source>
</evidence>
<feature type="coiled-coil region" evidence="1">
    <location>
        <begin position="39"/>
        <end position="73"/>
    </location>
</feature>
<gene>
    <name evidence="2" type="ORF">UFOVP1264_80</name>
</gene>
<sequence>MALTYDQILTLDQKRSILEERIIQFAVDAYRIDLAVQSLSAESDNKTNLQNQLDELNSALEVHQTELVRVLTEIEASPVETDQINKEVIDR</sequence>
<proteinExistence type="predicted"/>
<protein>
    <submittedName>
        <fullName evidence="2">Uncharacterized protein</fullName>
    </submittedName>
</protein>
<name>A0A6J5RQL5_9CAUD</name>
<evidence type="ECO:0000256" key="1">
    <source>
        <dbReference type="SAM" id="Coils"/>
    </source>
</evidence>
<reference evidence="2" key="1">
    <citation type="submission" date="2020-05" db="EMBL/GenBank/DDBJ databases">
        <authorList>
            <person name="Chiriac C."/>
            <person name="Salcher M."/>
            <person name="Ghai R."/>
            <person name="Kavagutti S V."/>
        </authorList>
    </citation>
    <scope>NUCLEOTIDE SEQUENCE</scope>
</reference>
<accession>A0A6J5RQL5</accession>
<organism evidence="2">
    <name type="scientific">uncultured Caudovirales phage</name>
    <dbReference type="NCBI Taxonomy" id="2100421"/>
    <lineage>
        <taxon>Viruses</taxon>
        <taxon>Duplodnaviria</taxon>
        <taxon>Heunggongvirae</taxon>
        <taxon>Uroviricota</taxon>
        <taxon>Caudoviricetes</taxon>
        <taxon>Peduoviridae</taxon>
        <taxon>Maltschvirus</taxon>
        <taxon>Maltschvirus maltsch</taxon>
    </lineage>
</organism>
<keyword evidence="1" id="KW-0175">Coiled coil</keyword>